<gene>
    <name evidence="2" type="ORF">BT62DRAFT_1077489</name>
</gene>
<comment type="caution">
    <text evidence="2">The sequence shown here is derived from an EMBL/GenBank/DDBJ whole genome shotgun (WGS) entry which is preliminary data.</text>
</comment>
<dbReference type="OrthoDB" id="2745898at2759"/>
<evidence type="ECO:0000313" key="2">
    <source>
        <dbReference type="EMBL" id="KAG7444711.1"/>
    </source>
</evidence>
<accession>A0A9P8ARB4</accession>
<feature type="chain" id="PRO_5040248897" description="F-box domain-containing protein" evidence="1">
    <location>
        <begin position="22"/>
        <end position="522"/>
    </location>
</feature>
<protein>
    <recommendedName>
        <fullName evidence="4">F-box domain-containing protein</fullName>
    </recommendedName>
</protein>
<dbReference type="Proteomes" id="UP000812287">
    <property type="component" value="Unassembled WGS sequence"/>
</dbReference>
<feature type="signal peptide" evidence="1">
    <location>
        <begin position="1"/>
        <end position="21"/>
    </location>
</feature>
<keyword evidence="3" id="KW-1185">Reference proteome</keyword>
<evidence type="ECO:0000256" key="1">
    <source>
        <dbReference type="SAM" id="SignalP"/>
    </source>
</evidence>
<evidence type="ECO:0008006" key="4">
    <source>
        <dbReference type="Google" id="ProtNLM"/>
    </source>
</evidence>
<dbReference type="RefSeq" id="XP_043038211.1">
    <property type="nucleotide sequence ID" value="XM_043179303.1"/>
</dbReference>
<proteinExistence type="predicted"/>
<name>A0A9P8ARB4_9AGAR</name>
<reference evidence="2" key="1">
    <citation type="submission" date="2020-11" db="EMBL/GenBank/DDBJ databases">
        <title>Adaptations for nitrogen fixation in a non-lichenized fungal sporocarp promotes dispersal by wood-feeding termites.</title>
        <authorList>
            <consortium name="DOE Joint Genome Institute"/>
            <person name="Koch R.A."/>
            <person name="Yoon G."/>
            <person name="Arayal U."/>
            <person name="Lail K."/>
            <person name="Amirebrahimi M."/>
            <person name="Labutti K."/>
            <person name="Lipzen A."/>
            <person name="Riley R."/>
            <person name="Barry K."/>
            <person name="Henrissat B."/>
            <person name="Grigoriev I.V."/>
            <person name="Herr J.R."/>
            <person name="Aime M.C."/>
        </authorList>
    </citation>
    <scope>NUCLEOTIDE SEQUENCE</scope>
    <source>
        <strain evidence="2">MCA 3950</strain>
    </source>
</reference>
<keyword evidence="1" id="KW-0732">Signal</keyword>
<sequence length="522" mass="59888">MSALNFLVLQFLIFLPKHVHCLMNSFPQEIIDSIIDEIPRTEPFTNLKSCSLVAKAFRRQAQGNFFPYSFCAITLPIRARSPDLSSELKRCEAFYELIQGNPDIAKHVRHVTFKDVDLFDAIEAHERHRVEFMDKTRHLVDHTLHLVLNKLVKLETLELHFFDLSRISTKFVAALLARPVTHLILDDVFIHHIEDLLTLIRTSPELRSLALGKITLLDYEYQRRNLPYETERLTLSYSELASSRGPCSPAEVETVIFELSEASVLRSMEALSRPESPISFDRIENFEVYSKAAYENTPGSVNDALAEISIWLGSFPRLRKCVLPLLIPRDHQNRPDALGPALHIKHVESLRVVFNLNSTEDIIASLDWWTNNFEMACGQDCMIQEIVLEFSIMAEDWDISEIDFVEGNWWYLDDLFVDNDKGPKMPLLRNVSIDFRSDGGFEIRTRQRVGFYNRMAHIQMLAISSQSGTAPKRDVVTFDLIPYLLAYIECMDRVCVRHILGCQVQFSGFTGFVAAFPQSARA</sequence>
<dbReference type="AlphaFoldDB" id="A0A9P8ARB4"/>
<organism evidence="2 3">
    <name type="scientific">Guyanagaster necrorhizus</name>
    <dbReference type="NCBI Taxonomy" id="856835"/>
    <lineage>
        <taxon>Eukaryota</taxon>
        <taxon>Fungi</taxon>
        <taxon>Dikarya</taxon>
        <taxon>Basidiomycota</taxon>
        <taxon>Agaricomycotina</taxon>
        <taxon>Agaricomycetes</taxon>
        <taxon>Agaricomycetidae</taxon>
        <taxon>Agaricales</taxon>
        <taxon>Marasmiineae</taxon>
        <taxon>Physalacriaceae</taxon>
        <taxon>Guyanagaster</taxon>
    </lineage>
</organism>
<dbReference type="GeneID" id="66101597"/>
<evidence type="ECO:0000313" key="3">
    <source>
        <dbReference type="Proteomes" id="UP000812287"/>
    </source>
</evidence>
<dbReference type="EMBL" id="MU250539">
    <property type="protein sequence ID" value="KAG7444711.1"/>
    <property type="molecule type" value="Genomic_DNA"/>
</dbReference>